<evidence type="ECO:0000256" key="10">
    <source>
        <dbReference type="ARBA" id="ARBA00023242"/>
    </source>
</evidence>
<evidence type="ECO:0000256" key="1">
    <source>
        <dbReference type="ARBA" id="ARBA00004123"/>
    </source>
</evidence>
<dbReference type="GO" id="GO:0004386">
    <property type="term" value="F:helicase activity"/>
    <property type="evidence" value="ECO:0007669"/>
    <property type="project" value="UniProtKB-KW"/>
</dbReference>
<feature type="region of interest" description="Disordered" evidence="14">
    <location>
        <begin position="1"/>
        <end position="27"/>
    </location>
</feature>
<feature type="region of interest" description="Disordered" evidence="14">
    <location>
        <begin position="132"/>
        <end position="170"/>
    </location>
</feature>
<feature type="domain" description="R3H" evidence="16">
    <location>
        <begin position="332"/>
        <end position="396"/>
    </location>
</feature>
<evidence type="ECO:0000256" key="8">
    <source>
        <dbReference type="ARBA" id="ARBA00022840"/>
    </source>
</evidence>
<dbReference type="FunFam" id="3.30.1370.50:FF:000002">
    <property type="entry name" value="Immunoglobulin mu DNA-binding protein 2"/>
    <property type="match status" value="1"/>
</dbReference>
<dbReference type="InterPro" id="IPR035979">
    <property type="entry name" value="RBD_domain_sf"/>
</dbReference>
<keyword evidence="7" id="KW-0347">Helicase</keyword>
<dbReference type="FunFam" id="3.30.70.330:FF:000183">
    <property type="entry name" value="R3H domain containing protein"/>
    <property type="match status" value="1"/>
</dbReference>
<proteinExistence type="predicted"/>
<comment type="subunit">
    <text evidence="12">Interacts with csx1.</text>
</comment>
<dbReference type="Gene3D" id="3.30.70.330">
    <property type="match status" value="1"/>
</dbReference>
<evidence type="ECO:0000256" key="9">
    <source>
        <dbReference type="ARBA" id="ARBA00022884"/>
    </source>
</evidence>
<dbReference type="SUPFAM" id="SSF82708">
    <property type="entry name" value="R3H domain"/>
    <property type="match status" value="1"/>
</dbReference>
<feature type="region of interest" description="Disordered" evidence="14">
    <location>
        <begin position="511"/>
        <end position="624"/>
    </location>
</feature>
<evidence type="ECO:0000313" key="18">
    <source>
        <dbReference type="Proteomes" id="UP000750502"/>
    </source>
</evidence>
<comment type="subcellular location">
    <subcellularLocation>
        <location evidence="2">Cytoplasm</location>
    </subcellularLocation>
    <subcellularLocation>
        <location evidence="1">Nucleus</location>
    </subcellularLocation>
</comment>
<dbReference type="EMBL" id="JADFTT010000105">
    <property type="protein sequence ID" value="KAG5768247.1"/>
    <property type="molecule type" value="Genomic_DNA"/>
</dbReference>
<keyword evidence="8" id="KW-0067">ATP-binding</keyword>
<dbReference type="InterPro" id="IPR034186">
    <property type="entry name" value="PIN4-like_RRM"/>
</dbReference>
<dbReference type="GO" id="GO:0003677">
    <property type="term" value="F:DNA binding"/>
    <property type="evidence" value="ECO:0007669"/>
    <property type="project" value="UniProtKB-ARBA"/>
</dbReference>
<sequence>MSQQPHDMGYLDYGTSTNRSPNSRQNYATAGGFAGLSLPRQSQRPFDAPLGSSALYPADRIGSGYNHRGMENMAGMQGYMLDNGQAWNYNTNGVATVNGAVNGPGRQRNVNRRAALPQNWTDHSALGIHGNHGGLQPYQGGMNNNPMSNGGLRVEHPGSHGSPTDLRSNTSDADQLIPTAIVIKNIPFAVRKETLASIMLEMHLPQPYAFNYHFDNGVFRGLAFANFQSAEDTRMVIEAMNGMDVHGRKLRVEYKKMLPEAERERIEREKRERRGQLEEQHRAPMLHQQSSIQSLGSLSQSQARGPSHLGMLETSRVQSPALPMPGDVDLNDPQTLQFYTDLVMFRRDDSQEVLVFPAGIAPEHRRSIHILAHNMGLEHQSVGDGESRQLTVLKRQQPSPTAHIHSQPGTNLDMHKRGLSRAATFDFAADRDTRAASSNYSHMMGRQGPTIELPGSPEGNGIPNNLRAAKSFADLRSFTPSPSQASSSYLAPSGMNNMGGSSTAARFGDYMGGAMSPSGHSGHSGTPGPKNDSALLNSLNSLNLGYDSGSMQNQARSTPGAIGSQRPGNSSKGAPERQPRGPEWETNAGFAGRRANGHATGGSGDSSDNGARVGSSSTNASRYH</sequence>
<feature type="compositionally biased region" description="Low complexity" evidence="14">
    <location>
        <begin position="477"/>
        <end position="493"/>
    </location>
</feature>
<dbReference type="Pfam" id="PF01424">
    <property type="entry name" value="R3H"/>
    <property type="match status" value="1"/>
</dbReference>
<evidence type="ECO:0000256" key="7">
    <source>
        <dbReference type="ARBA" id="ARBA00022806"/>
    </source>
</evidence>
<reference evidence="17" key="1">
    <citation type="journal article" date="2020" name="bioRxiv">
        <title>Historical genomics reveals the evolutionary mechanisms behind multiple outbreaks of the host-specific coffee wilt pathogen Fusarium xylarioides.</title>
        <authorList>
            <person name="Peck D."/>
            <person name="Nowell R.W."/>
            <person name="Flood J."/>
            <person name="Ryan M.J."/>
            <person name="Barraclough T.G."/>
        </authorList>
    </citation>
    <scope>NUCLEOTIDE SEQUENCE</scope>
    <source>
        <strain evidence="17">IMI 127659i</strain>
    </source>
</reference>
<accession>A0A9P7LBN9</accession>
<keyword evidence="3" id="KW-0963">Cytoplasm</keyword>
<dbReference type="GO" id="GO:0071014">
    <property type="term" value="C:post-mRNA release spliceosomal complex"/>
    <property type="evidence" value="ECO:0007669"/>
    <property type="project" value="UniProtKB-ARBA"/>
</dbReference>
<keyword evidence="10" id="KW-0539">Nucleus</keyword>
<keyword evidence="5" id="KW-0547">Nucleotide-binding</keyword>
<comment type="function">
    <text evidence="11">Regulates global gene expression after oxidative stress. Interacts and stabilizes mRNAs and may regulate their transition between different cytoplasmic components after oxidative stress.</text>
</comment>
<evidence type="ECO:0000256" key="11">
    <source>
        <dbReference type="ARBA" id="ARBA00055199"/>
    </source>
</evidence>
<keyword evidence="9 13" id="KW-0694">RNA-binding</keyword>
<reference evidence="17" key="2">
    <citation type="submission" date="2020-10" db="EMBL/GenBank/DDBJ databases">
        <authorList>
            <person name="Peck L.D."/>
            <person name="Nowell R.W."/>
            <person name="Flood J."/>
            <person name="Ryan M.J."/>
            <person name="Barraclough T.G."/>
        </authorList>
    </citation>
    <scope>NUCLEOTIDE SEQUENCE</scope>
    <source>
        <strain evidence="17">IMI 127659i</strain>
    </source>
</reference>
<keyword evidence="6" id="KW-0378">Hydrolase</keyword>
<evidence type="ECO:0000256" key="4">
    <source>
        <dbReference type="ARBA" id="ARBA00022553"/>
    </source>
</evidence>
<feature type="compositionally biased region" description="Low complexity" evidence="14">
    <location>
        <begin position="288"/>
        <end position="302"/>
    </location>
</feature>
<evidence type="ECO:0000256" key="2">
    <source>
        <dbReference type="ARBA" id="ARBA00004496"/>
    </source>
</evidence>
<evidence type="ECO:0000256" key="12">
    <source>
        <dbReference type="ARBA" id="ARBA00062407"/>
    </source>
</evidence>
<dbReference type="PROSITE" id="PS50102">
    <property type="entry name" value="RRM"/>
    <property type="match status" value="1"/>
</dbReference>
<dbReference type="Proteomes" id="UP000750502">
    <property type="component" value="Unassembled WGS sequence"/>
</dbReference>
<feature type="region of interest" description="Disordered" evidence="14">
    <location>
        <begin position="438"/>
        <end position="465"/>
    </location>
</feature>
<gene>
    <name evidence="17" type="ORF">H9Q72_004151</name>
</gene>
<feature type="compositionally biased region" description="Basic and acidic residues" evidence="14">
    <location>
        <begin position="574"/>
        <end position="583"/>
    </location>
</feature>
<feature type="compositionally biased region" description="Basic and acidic residues" evidence="14">
    <location>
        <begin position="262"/>
        <end position="282"/>
    </location>
</feature>
<keyword evidence="18" id="KW-1185">Reference proteome</keyword>
<evidence type="ECO:0000256" key="6">
    <source>
        <dbReference type="ARBA" id="ARBA00022801"/>
    </source>
</evidence>
<keyword evidence="4" id="KW-0597">Phosphoprotein</keyword>
<evidence type="ECO:0000313" key="17">
    <source>
        <dbReference type="EMBL" id="KAG5768247.1"/>
    </source>
</evidence>
<evidence type="ECO:0000256" key="13">
    <source>
        <dbReference type="PROSITE-ProRule" id="PRU00176"/>
    </source>
</evidence>
<dbReference type="InterPro" id="IPR012677">
    <property type="entry name" value="Nucleotide-bd_a/b_plait_sf"/>
</dbReference>
<feature type="compositionally biased region" description="Polar residues" evidence="14">
    <location>
        <begin position="605"/>
        <end position="624"/>
    </location>
</feature>
<protein>
    <submittedName>
        <fullName evidence="17">Uncharacterized protein</fullName>
    </submittedName>
</protein>
<feature type="compositionally biased region" description="Low complexity" evidence="14">
    <location>
        <begin position="140"/>
        <end position="151"/>
    </location>
</feature>
<dbReference type="InterPro" id="IPR001374">
    <property type="entry name" value="R3H_dom"/>
</dbReference>
<feature type="compositionally biased region" description="Low complexity" evidence="14">
    <location>
        <begin position="512"/>
        <end position="550"/>
    </location>
</feature>
<evidence type="ECO:0000259" key="16">
    <source>
        <dbReference type="PROSITE" id="PS51061"/>
    </source>
</evidence>
<feature type="compositionally biased region" description="Polar residues" evidence="14">
    <location>
        <begin position="14"/>
        <end position="27"/>
    </location>
</feature>
<dbReference type="InterPro" id="IPR036867">
    <property type="entry name" value="R3H_dom_sf"/>
</dbReference>
<evidence type="ECO:0000256" key="14">
    <source>
        <dbReference type="SAM" id="MobiDB-lite"/>
    </source>
</evidence>
<dbReference type="Pfam" id="PF00076">
    <property type="entry name" value="RRM_1"/>
    <property type="match status" value="1"/>
</dbReference>
<dbReference type="SMART" id="SM00360">
    <property type="entry name" value="RRM"/>
    <property type="match status" value="1"/>
</dbReference>
<dbReference type="GO" id="GO:0005524">
    <property type="term" value="F:ATP binding"/>
    <property type="evidence" value="ECO:0007669"/>
    <property type="project" value="UniProtKB-KW"/>
</dbReference>
<organism evidence="17 18">
    <name type="scientific">Fusarium xylarioides</name>
    <dbReference type="NCBI Taxonomy" id="221167"/>
    <lineage>
        <taxon>Eukaryota</taxon>
        <taxon>Fungi</taxon>
        <taxon>Dikarya</taxon>
        <taxon>Ascomycota</taxon>
        <taxon>Pezizomycotina</taxon>
        <taxon>Sordariomycetes</taxon>
        <taxon>Hypocreomycetidae</taxon>
        <taxon>Hypocreales</taxon>
        <taxon>Nectriaceae</taxon>
        <taxon>Fusarium</taxon>
        <taxon>Fusarium fujikuroi species complex</taxon>
    </lineage>
</organism>
<evidence type="ECO:0000259" key="15">
    <source>
        <dbReference type="PROSITE" id="PS50102"/>
    </source>
</evidence>
<dbReference type="GO" id="GO:0005737">
    <property type="term" value="C:cytoplasm"/>
    <property type="evidence" value="ECO:0007669"/>
    <property type="project" value="UniProtKB-SubCell"/>
</dbReference>
<feature type="region of interest" description="Disordered" evidence="14">
    <location>
        <begin position="262"/>
        <end position="306"/>
    </location>
</feature>
<name>A0A9P7LBN9_9HYPO</name>
<evidence type="ECO:0000256" key="5">
    <source>
        <dbReference type="ARBA" id="ARBA00022741"/>
    </source>
</evidence>
<feature type="domain" description="RRM" evidence="15">
    <location>
        <begin position="179"/>
        <end position="257"/>
    </location>
</feature>
<dbReference type="GO" id="GO:0016787">
    <property type="term" value="F:hydrolase activity"/>
    <property type="evidence" value="ECO:0007669"/>
    <property type="project" value="UniProtKB-KW"/>
</dbReference>
<dbReference type="InterPro" id="IPR000504">
    <property type="entry name" value="RRM_dom"/>
</dbReference>
<dbReference type="OrthoDB" id="434258at2759"/>
<comment type="caution">
    <text evidence="17">The sequence shown here is derived from an EMBL/GenBank/DDBJ whole genome shotgun (WGS) entry which is preliminary data.</text>
</comment>
<dbReference type="AlphaFoldDB" id="A0A9P7LBN9"/>
<dbReference type="SUPFAM" id="SSF54928">
    <property type="entry name" value="RNA-binding domain, RBD"/>
    <property type="match status" value="1"/>
</dbReference>
<dbReference type="PROSITE" id="PS51061">
    <property type="entry name" value="R3H"/>
    <property type="match status" value="1"/>
</dbReference>
<dbReference type="Gene3D" id="3.30.1370.50">
    <property type="entry name" value="R3H-like domain"/>
    <property type="match status" value="1"/>
</dbReference>
<evidence type="ECO:0000256" key="3">
    <source>
        <dbReference type="ARBA" id="ARBA00022490"/>
    </source>
</evidence>
<feature type="region of interest" description="Disordered" evidence="14">
    <location>
        <begin position="477"/>
        <end position="496"/>
    </location>
</feature>
<dbReference type="CDD" id="cd12253">
    <property type="entry name" value="RRM_PIN4_like"/>
    <property type="match status" value="1"/>
</dbReference>
<feature type="compositionally biased region" description="Polar residues" evidence="14">
    <location>
        <begin position="161"/>
        <end position="170"/>
    </location>
</feature>
<dbReference type="GO" id="GO:0003723">
    <property type="term" value="F:RNA binding"/>
    <property type="evidence" value="ECO:0007669"/>
    <property type="project" value="UniProtKB-UniRule"/>
</dbReference>